<keyword evidence="2" id="KW-1185">Reference proteome</keyword>
<evidence type="ECO:0008006" key="3">
    <source>
        <dbReference type="Google" id="ProtNLM"/>
    </source>
</evidence>
<accession>A0A521CV24</accession>
<organism evidence="1 2">
    <name type="scientific">Chryseobacterium rhizoplanae</name>
    <dbReference type="NCBI Taxonomy" id="1609531"/>
    <lineage>
        <taxon>Bacteria</taxon>
        <taxon>Pseudomonadati</taxon>
        <taxon>Bacteroidota</taxon>
        <taxon>Flavobacteriia</taxon>
        <taxon>Flavobacteriales</taxon>
        <taxon>Weeksellaceae</taxon>
        <taxon>Chryseobacterium group</taxon>
        <taxon>Chryseobacterium</taxon>
    </lineage>
</organism>
<proteinExistence type="predicted"/>
<gene>
    <name evidence="1" type="ORF">SAMN06265171_103405</name>
</gene>
<protein>
    <recommendedName>
        <fullName evidence="3">Lipoprotein</fullName>
    </recommendedName>
</protein>
<dbReference type="AlphaFoldDB" id="A0A521CV24"/>
<dbReference type="EMBL" id="FXTC01000003">
    <property type="protein sequence ID" value="SMO63282.1"/>
    <property type="molecule type" value="Genomic_DNA"/>
</dbReference>
<dbReference type="Proteomes" id="UP000316916">
    <property type="component" value="Unassembled WGS sequence"/>
</dbReference>
<sequence length="111" mass="13004">MKISVFFVFLLGLFSCGEIDCNTVKQGFYPDEYNIIVEESNINEVWIKIRGSVPITEKKSSIMVHNNWMVDFNEVEEGDTIVKKRGDLMLAIHKKDTIIRHDWYCKGKPYR</sequence>
<dbReference type="PROSITE" id="PS51257">
    <property type="entry name" value="PROKAR_LIPOPROTEIN"/>
    <property type="match status" value="1"/>
</dbReference>
<dbReference type="RefSeq" id="WP_142717876.1">
    <property type="nucleotide sequence ID" value="NZ_FXTC01000003.1"/>
</dbReference>
<evidence type="ECO:0000313" key="1">
    <source>
        <dbReference type="EMBL" id="SMO63282.1"/>
    </source>
</evidence>
<evidence type="ECO:0000313" key="2">
    <source>
        <dbReference type="Proteomes" id="UP000316916"/>
    </source>
</evidence>
<reference evidence="1 2" key="1">
    <citation type="submission" date="2017-05" db="EMBL/GenBank/DDBJ databases">
        <authorList>
            <person name="Varghese N."/>
            <person name="Submissions S."/>
        </authorList>
    </citation>
    <scope>NUCLEOTIDE SEQUENCE [LARGE SCALE GENOMIC DNA]</scope>
    <source>
        <strain evidence="1 2">DSM 29371</strain>
    </source>
</reference>
<name>A0A521CV24_9FLAO</name>